<proteinExistence type="predicted"/>
<dbReference type="RefSeq" id="WP_021947999.1">
    <property type="nucleotide sequence ID" value="NZ_JACJJG010000029.1"/>
</dbReference>
<evidence type="ECO:0000313" key="3">
    <source>
        <dbReference type="Proteomes" id="UP000706891"/>
    </source>
</evidence>
<comment type="caution">
    <text evidence="2">The sequence shown here is derived from an EMBL/GenBank/DDBJ whole genome shotgun (WGS) entry which is preliminary data.</text>
</comment>
<evidence type="ECO:0000313" key="2">
    <source>
        <dbReference type="EMBL" id="MBM6673620.1"/>
    </source>
</evidence>
<feature type="signal peptide" evidence="1">
    <location>
        <begin position="1"/>
        <end position="23"/>
    </location>
</feature>
<accession>A0A938WUR4</accession>
<name>A0A938WUR4_9BACT</name>
<gene>
    <name evidence="2" type="ORF">H6A34_07005</name>
</gene>
<evidence type="ECO:0000256" key="1">
    <source>
        <dbReference type="SAM" id="SignalP"/>
    </source>
</evidence>
<protein>
    <submittedName>
        <fullName evidence="2">Uncharacterized protein</fullName>
    </submittedName>
</protein>
<dbReference type="EMBL" id="JACJJG010000029">
    <property type="protein sequence ID" value="MBM6673620.1"/>
    <property type="molecule type" value="Genomic_DNA"/>
</dbReference>
<keyword evidence="3" id="KW-1185">Reference proteome</keyword>
<sequence length="294" mass="32597">MKKNLFLVVSAVFFAVCTFKASAQTVGFGKFRGVWASAKQEAVITDSVMMYFAKDTVTGNGSAVLLVPSRGIGMLTTFTKDTVMLAKAAGYDLSLTADGSLSIDGNLLKKVEDMDIVQPYDMPYATDKSQIGRCLQEWQLGTVVETSGNDVIVMIGTNRNSFMYGISGGMVYLRAAALLQCNEGSLFIQNIRMMKNPNTDEFSNNFFYDSHEFLTNLPPIDISKFNPTQCVFAGDMFIYWSYLSHTADNIKVNGCGETYSYDRPTKDTLGLIEWIKYEPYNAKTINSLAYCVKP</sequence>
<dbReference type="Proteomes" id="UP000706891">
    <property type="component" value="Unassembled WGS sequence"/>
</dbReference>
<feature type="chain" id="PRO_5037574702" evidence="1">
    <location>
        <begin position="24"/>
        <end position="294"/>
    </location>
</feature>
<reference evidence="2" key="1">
    <citation type="submission" date="2020-08" db="EMBL/GenBank/DDBJ databases">
        <authorList>
            <person name="Cejkova D."/>
            <person name="Kubasova T."/>
            <person name="Jahodarova E."/>
            <person name="Rychlik I."/>
        </authorList>
    </citation>
    <scope>NUCLEOTIDE SEQUENCE</scope>
    <source>
        <strain evidence="2">An824</strain>
    </source>
</reference>
<organism evidence="2 3">
    <name type="scientific">Marseilla massiliensis</name>
    <dbReference type="NCBI Taxonomy" id="1841864"/>
    <lineage>
        <taxon>Bacteria</taxon>
        <taxon>Pseudomonadati</taxon>
        <taxon>Bacteroidota</taxon>
        <taxon>Bacteroidia</taxon>
        <taxon>Bacteroidales</taxon>
        <taxon>Prevotellaceae</taxon>
        <taxon>Marseilla</taxon>
    </lineage>
</organism>
<keyword evidence="1" id="KW-0732">Signal</keyword>
<dbReference type="AlphaFoldDB" id="A0A938WUR4"/>
<reference evidence="2" key="2">
    <citation type="journal article" date="2021" name="Sci. Rep.">
        <title>The distribution of antibiotic resistance genes in chicken gut microbiota commensals.</title>
        <authorList>
            <person name="Juricova H."/>
            <person name="Matiasovicova J."/>
            <person name="Kubasova T."/>
            <person name="Cejkova D."/>
            <person name="Rychlik I."/>
        </authorList>
    </citation>
    <scope>NUCLEOTIDE SEQUENCE</scope>
    <source>
        <strain evidence="2">An824</strain>
    </source>
</reference>